<name>A0A921QH55_SORBI</name>
<dbReference type="PANTHER" id="PTHR31672:SF13">
    <property type="entry name" value="F-BOX PROTEIN CPR30-LIKE"/>
    <property type="match status" value="1"/>
</dbReference>
<comment type="caution">
    <text evidence="2">The sequence shown here is derived from an EMBL/GenBank/DDBJ whole genome shotgun (WGS) entry which is preliminary data.</text>
</comment>
<feature type="domain" description="F-box" evidence="1">
    <location>
        <begin position="2"/>
        <end position="32"/>
    </location>
</feature>
<dbReference type="Pfam" id="PF00646">
    <property type="entry name" value="F-box"/>
    <property type="match status" value="2"/>
</dbReference>
<dbReference type="AlphaFoldDB" id="A0A921QH55"/>
<gene>
    <name evidence="2" type="ORF">BDA96_08G192500</name>
</gene>
<proteinExistence type="predicted"/>
<feature type="domain" description="F-box" evidence="1">
    <location>
        <begin position="321"/>
        <end position="354"/>
    </location>
</feature>
<accession>A0A921QH55</accession>
<reference evidence="2" key="1">
    <citation type="journal article" date="2019" name="BMC Genomics">
        <title>A new reference genome for Sorghum bicolor reveals high levels of sequence similarity between sweet and grain genotypes: implications for the genetics of sugar metabolism.</title>
        <authorList>
            <person name="Cooper E.A."/>
            <person name="Brenton Z.W."/>
            <person name="Flinn B.S."/>
            <person name="Jenkins J."/>
            <person name="Shu S."/>
            <person name="Flowers D."/>
            <person name="Luo F."/>
            <person name="Wang Y."/>
            <person name="Xia P."/>
            <person name="Barry K."/>
            <person name="Daum C."/>
            <person name="Lipzen A."/>
            <person name="Yoshinaga Y."/>
            <person name="Schmutz J."/>
            <person name="Saski C."/>
            <person name="Vermerris W."/>
            <person name="Kresovich S."/>
        </authorList>
    </citation>
    <scope>NUCLEOTIDE SEQUENCE</scope>
</reference>
<dbReference type="PANTHER" id="PTHR31672">
    <property type="entry name" value="BNACNNG10540D PROTEIN"/>
    <property type="match status" value="1"/>
</dbReference>
<reference evidence="2" key="2">
    <citation type="submission" date="2020-10" db="EMBL/GenBank/DDBJ databases">
        <authorList>
            <person name="Cooper E.A."/>
            <person name="Brenton Z.W."/>
            <person name="Flinn B.S."/>
            <person name="Jenkins J."/>
            <person name="Shu S."/>
            <person name="Flowers D."/>
            <person name="Luo F."/>
            <person name="Wang Y."/>
            <person name="Xia P."/>
            <person name="Barry K."/>
            <person name="Daum C."/>
            <person name="Lipzen A."/>
            <person name="Yoshinaga Y."/>
            <person name="Schmutz J."/>
            <person name="Saski C."/>
            <person name="Vermerris W."/>
            <person name="Kresovich S."/>
        </authorList>
    </citation>
    <scope>NUCLEOTIDE SEQUENCE</scope>
</reference>
<evidence type="ECO:0000313" key="3">
    <source>
        <dbReference type="Proteomes" id="UP000807115"/>
    </source>
</evidence>
<evidence type="ECO:0000259" key="1">
    <source>
        <dbReference type="Pfam" id="PF00646"/>
    </source>
</evidence>
<dbReference type="Proteomes" id="UP000807115">
    <property type="component" value="Chromosome 8"/>
</dbReference>
<dbReference type="InterPro" id="IPR050796">
    <property type="entry name" value="SCF_F-box_component"/>
</dbReference>
<dbReference type="SUPFAM" id="SSF81383">
    <property type="entry name" value="F-box domain"/>
    <property type="match status" value="2"/>
</dbReference>
<evidence type="ECO:0000313" key="2">
    <source>
        <dbReference type="EMBL" id="KAG0521798.1"/>
    </source>
</evidence>
<organism evidence="2 3">
    <name type="scientific">Sorghum bicolor</name>
    <name type="common">Sorghum</name>
    <name type="synonym">Sorghum vulgare</name>
    <dbReference type="NCBI Taxonomy" id="4558"/>
    <lineage>
        <taxon>Eukaryota</taxon>
        <taxon>Viridiplantae</taxon>
        <taxon>Streptophyta</taxon>
        <taxon>Embryophyta</taxon>
        <taxon>Tracheophyta</taxon>
        <taxon>Spermatophyta</taxon>
        <taxon>Magnoliopsida</taxon>
        <taxon>Liliopsida</taxon>
        <taxon>Poales</taxon>
        <taxon>Poaceae</taxon>
        <taxon>PACMAD clade</taxon>
        <taxon>Panicoideae</taxon>
        <taxon>Andropogonodae</taxon>
        <taxon>Andropogoneae</taxon>
        <taxon>Sorghinae</taxon>
        <taxon>Sorghum</taxon>
    </lineage>
</organism>
<dbReference type="EMBL" id="CM027687">
    <property type="protein sequence ID" value="KAG0521798.1"/>
    <property type="molecule type" value="Genomic_DNA"/>
</dbReference>
<sequence>MEDILMRLPARSVARCRCLSRAWAAVLSSRGFINRHLDHHAGPGRRRFLLQEHHLDARRLTRSCRGLGLVKSYSTGVYYVCNPSTGQAASLPDGTPVKRIDGGVAWNRLIFGYVSFGLGHDARADRHKVVRLYYPVGLPAGCEVYDVVVGSDSESEAGGYWRPAASGAKPPCFAVDRFGITNTAGVFAQGRVHWLATSRRPVLSLSGSRSRPEPDSVMSFSLVDETFTSIPLPPRACCRGTSLGLTLLHGGRLGLVSLYRHRPRHIWTPAAAAGCRDQMWSQLATVAGSGYCGDDNLYEESLEPVGRPYEDVLLASTSYLHALSMALRRLPARTLGRLKSVCRSWRAVIESDRFASAHNDHQRRLLAASPPSSSSSSSSLADRVIFVTCYPDEDAVPLRSCCLASAFLTTPPLMNSRVVVSKPCHGLAQLMMTCRGERTQLFNPVTRAHRIFAMDLDDSLDDLSSGGSSSSSSSIGLGYDQSTQEHVLVLLAAGKECKVWRLTENVGSARTVPAPPITPRFLPSASTVPPVYIDGRIHWMCCSPRAILAFCVRAGAFQVVAAPPAGPGPGTGGGGGGDDTSGTEFLVELRRRLCVVQSCPGTETITIWSTAGCDGDGAWSREYVIQLGRWPEFSPKTAELVVPMAVEPKDGRILLDTGSSLGYYDPVRRTLETVCSLYDYGPGDPKKKKKVGKRFFAAALWEESLVRPYDRGHRLWC</sequence>
<dbReference type="InterPro" id="IPR036047">
    <property type="entry name" value="F-box-like_dom_sf"/>
</dbReference>
<protein>
    <recommendedName>
        <fullName evidence="1">F-box domain-containing protein</fullName>
    </recommendedName>
</protein>
<dbReference type="InterPro" id="IPR001810">
    <property type="entry name" value="F-box_dom"/>
</dbReference>